<evidence type="ECO:0000313" key="9">
    <source>
        <dbReference type="Proteomes" id="UP000639516"/>
    </source>
</evidence>
<protein>
    <recommendedName>
        <fullName evidence="6 7">D,D-heptose 1,7-bisphosphate phosphatase</fullName>
        <ecNumber evidence="7">3.1.3.-</ecNumber>
    </recommendedName>
</protein>
<dbReference type="NCBIfam" id="TIGR01656">
    <property type="entry name" value="Histidinol-ppas"/>
    <property type="match status" value="1"/>
</dbReference>
<dbReference type="InterPro" id="IPR004446">
    <property type="entry name" value="Heptose_bisP_phosphatase"/>
</dbReference>
<comment type="caution">
    <text evidence="8">The sequence shown here is derived from an EMBL/GenBank/DDBJ whole genome shotgun (WGS) entry which is preliminary data.</text>
</comment>
<dbReference type="EC" id="3.1.3.-" evidence="7"/>
<dbReference type="InterPro" id="IPR006543">
    <property type="entry name" value="Histidinol-phos"/>
</dbReference>
<dbReference type="RefSeq" id="WP_188102532.1">
    <property type="nucleotide sequence ID" value="NZ_JAANIH010000027.1"/>
</dbReference>
<evidence type="ECO:0000256" key="1">
    <source>
        <dbReference type="ARBA" id="ARBA00004496"/>
    </source>
</evidence>
<name>A0ABR7U492_9BRAD</name>
<dbReference type="PIRSF" id="PIRSF004682">
    <property type="entry name" value="GmhB"/>
    <property type="match status" value="1"/>
</dbReference>
<proteinExistence type="inferred from homology"/>
<keyword evidence="5 7" id="KW-0119">Carbohydrate metabolism</keyword>
<evidence type="ECO:0000256" key="5">
    <source>
        <dbReference type="ARBA" id="ARBA00023277"/>
    </source>
</evidence>
<evidence type="ECO:0000256" key="2">
    <source>
        <dbReference type="ARBA" id="ARBA00022490"/>
    </source>
</evidence>
<dbReference type="GO" id="GO:0016787">
    <property type="term" value="F:hydrolase activity"/>
    <property type="evidence" value="ECO:0007669"/>
    <property type="project" value="UniProtKB-KW"/>
</dbReference>
<dbReference type="Proteomes" id="UP000639516">
    <property type="component" value="Unassembled WGS sequence"/>
</dbReference>
<evidence type="ECO:0000256" key="6">
    <source>
        <dbReference type="ARBA" id="ARBA00031828"/>
    </source>
</evidence>
<keyword evidence="2 7" id="KW-0963">Cytoplasm</keyword>
<comment type="similarity">
    <text evidence="7">Belongs to the gmhB family.</text>
</comment>
<comment type="subcellular location">
    <subcellularLocation>
        <location evidence="1 7">Cytoplasm</location>
    </subcellularLocation>
</comment>
<dbReference type="Gene3D" id="3.40.50.1000">
    <property type="entry name" value="HAD superfamily/HAD-like"/>
    <property type="match status" value="1"/>
</dbReference>
<keyword evidence="3" id="KW-0479">Metal-binding</keyword>
<evidence type="ECO:0000256" key="4">
    <source>
        <dbReference type="ARBA" id="ARBA00022801"/>
    </source>
</evidence>
<organism evidence="8 9">
    <name type="scientific">Bradyrhizobium campsiandrae</name>
    <dbReference type="NCBI Taxonomy" id="1729892"/>
    <lineage>
        <taxon>Bacteria</taxon>
        <taxon>Pseudomonadati</taxon>
        <taxon>Pseudomonadota</taxon>
        <taxon>Alphaproteobacteria</taxon>
        <taxon>Hyphomicrobiales</taxon>
        <taxon>Nitrobacteraceae</taxon>
        <taxon>Bradyrhizobium</taxon>
    </lineage>
</organism>
<evidence type="ECO:0000313" key="8">
    <source>
        <dbReference type="EMBL" id="MBC9978878.1"/>
    </source>
</evidence>
<dbReference type="InterPro" id="IPR023214">
    <property type="entry name" value="HAD_sf"/>
</dbReference>
<dbReference type="EMBL" id="JAATTO010000014">
    <property type="protein sequence ID" value="MBC9978878.1"/>
    <property type="molecule type" value="Genomic_DNA"/>
</dbReference>
<evidence type="ECO:0000256" key="3">
    <source>
        <dbReference type="ARBA" id="ARBA00022723"/>
    </source>
</evidence>
<keyword evidence="4 7" id="KW-0378">Hydrolase</keyword>
<dbReference type="Pfam" id="PF13242">
    <property type="entry name" value="Hydrolase_like"/>
    <property type="match status" value="1"/>
</dbReference>
<evidence type="ECO:0000256" key="7">
    <source>
        <dbReference type="PIRNR" id="PIRNR004682"/>
    </source>
</evidence>
<keyword evidence="9" id="KW-1185">Reference proteome</keyword>
<accession>A0ABR7U492</accession>
<sequence>MRPAIFFDCDGVLNEEPGGHGVLGPDDVHLIPGAGQAVRTARDAGYLAIIVTNRAQVAKGFVTLAGLEGIFARLRDLLSRDGGIVDAIYFCPHHPERTPGGAPDFQIACECRKPGTLLFRRAVADFDIDVGRSVLIGDSLRDIGAGRAMGLKCYGVRTGFACRDVERYPDRTPPQADQMFADVGEAVAFCVSHPAKHGQAGQPD</sequence>
<dbReference type="InterPro" id="IPR036412">
    <property type="entry name" value="HAD-like_sf"/>
</dbReference>
<reference evidence="8 9" key="1">
    <citation type="journal article" date="2020" name="Arch. Microbiol.">
        <title>Bradyrhizobium campsiandrae sp. nov., a nitrogen-fixing bacterial strain isolated from a native leguminous tree from the Amazon adapted to flooded conditions.</title>
        <authorList>
            <person name="Cabral Michel D."/>
            <person name="Martins da Costa E."/>
            <person name="Azarias Guimaraes A."/>
            <person name="Soares de Carvalho T."/>
            <person name="Santos de Castro Caputo P."/>
            <person name="Willems A."/>
            <person name="de Souza Moreira F.M."/>
        </authorList>
    </citation>
    <scope>NUCLEOTIDE SEQUENCE [LARGE SCALE GENOMIC DNA]</scope>
    <source>
        <strain evidence="9">INPA 384B</strain>
    </source>
</reference>
<dbReference type="PANTHER" id="PTHR42891">
    <property type="entry name" value="D-GLYCERO-BETA-D-MANNO-HEPTOSE-1,7-BISPHOSPHATE 7-PHOSPHATASE"/>
    <property type="match status" value="1"/>
</dbReference>
<dbReference type="NCBIfam" id="TIGR01662">
    <property type="entry name" value="HAD-SF-IIIA"/>
    <property type="match status" value="1"/>
</dbReference>
<gene>
    <name evidence="8" type="ORF">HA482_11725</name>
</gene>
<dbReference type="PANTHER" id="PTHR42891:SF1">
    <property type="entry name" value="D-GLYCERO-BETA-D-MANNO-HEPTOSE-1,7-BISPHOSPHATE 7-PHOSPHATASE"/>
    <property type="match status" value="1"/>
</dbReference>
<dbReference type="SUPFAM" id="SSF56784">
    <property type="entry name" value="HAD-like"/>
    <property type="match status" value="1"/>
</dbReference>
<dbReference type="InterPro" id="IPR006549">
    <property type="entry name" value="HAD-SF_hydro_IIIA"/>
</dbReference>